<evidence type="ECO:0000256" key="1">
    <source>
        <dbReference type="SAM" id="MobiDB-lite"/>
    </source>
</evidence>
<comment type="caution">
    <text evidence="2">The sequence shown here is derived from an EMBL/GenBank/DDBJ whole genome shotgun (WGS) entry which is preliminary data.</text>
</comment>
<proteinExistence type="predicted"/>
<dbReference type="AlphaFoldDB" id="A0A448X1J5"/>
<dbReference type="Proteomes" id="UP000784294">
    <property type="component" value="Unassembled WGS sequence"/>
</dbReference>
<dbReference type="EMBL" id="CAAALY010076546">
    <property type="protein sequence ID" value="VEL25842.1"/>
    <property type="molecule type" value="Genomic_DNA"/>
</dbReference>
<organism evidence="2 3">
    <name type="scientific">Protopolystoma xenopodis</name>
    <dbReference type="NCBI Taxonomy" id="117903"/>
    <lineage>
        <taxon>Eukaryota</taxon>
        <taxon>Metazoa</taxon>
        <taxon>Spiralia</taxon>
        <taxon>Lophotrochozoa</taxon>
        <taxon>Platyhelminthes</taxon>
        <taxon>Monogenea</taxon>
        <taxon>Polyopisthocotylea</taxon>
        <taxon>Polystomatidea</taxon>
        <taxon>Polystomatidae</taxon>
        <taxon>Protopolystoma</taxon>
    </lineage>
</organism>
<accession>A0A448X1J5</accession>
<name>A0A448X1J5_9PLAT</name>
<gene>
    <name evidence="2" type="ORF">PXEA_LOCUS19282</name>
</gene>
<evidence type="ECO:0000313" key="2">
    <source>
        <dbReference type="EMBL" id="VEL25842.1"/>
    </source>
</evidence>
<reference evidence="2" key="1">
    <citation type="submission" date="2018-11" db="EMBL/GenBank/DDBJ databases">
        <authorList>
            <consortium name="Pathogen Informatics"/>
        </authorList>
    </citation>
    <scope>NUCLEOTIDE SEQUENCE</scope>
</reference>
<sequence>MPYLMPPIIGNEIDEFVDRERSGTLSVGTGERLKPGKFSNPNQKVDRVSGFTKSYTGC</sequence>
<keyword evidence="3" id="KW-1185">Reference proteome</keyword>
<protein>
    <submittedName>
        <fullName evidence="2">Uncharacterized protein</fullName>
    </submittedName>
</protein>
<feature type="region of interest" description="Disordered" evidence="1">
    <location>
        <begin position="26"/>
        <end position="45"/>
    </location>
</feature>
<evidence type="ECO:0000313" key="3">
    <source>
        <dbReference type="Proteomes" id="UP000784294"/>
    </source>
</evidence>